<organism evidence="2 3">
    <name type="scientific">Williamsia marianensis</name>
    <dbReference type="NCBI Taxonomy" id="85044"/>
    <lineage>
        <taxon>Bacteria</taxon>
        <taxon>Bacillati</taxon>
        <taxon>Actinomycetota</taxon>
        <taxon>Actinomycetes</taxon>
        <taxon>Mycobacteriales</taxon>
        <taxon>Nocardiaceae</taxon>
        <taxon>Williamsia</taxon>
    </lineage>
</organism>
<name>A0A2G3PPW0_WILMA</name>
<comment type="caution">
    <text evidence="2">The sequence shown here is derived from an EMBL/GenBank/DDBJ whole genome shotgun (WGS) entry which is preliminary data.</text>
</comment>
<dbReference type="EMBL" id="PEBD01000004">
    <property type="protein sequence ID" value="PHV67898.1"/>
    <property type="molecule type" value="Genomic_DNA"/>
</dbReference>
<feature type="compositionally biased region" description="Basic and acidic residues" evidence="1">
    <location>
        <begin position="1"/>
        <end position="11"/>
    </location>
</feature>
<feature type="region of interest" description="Disordered" evidence="1">
    <location>
        <begin position="1"/>
        <end position="26"/>
    </location>
</feature>
<evidence type="ECO:0000313" key="3">
    <source>
        <dbReference type="Proteomes" id="UP000225108"/>
    </source>
</evidence>
<accession>A0A2G3PPW0</accession>
<evidence type="ECO:0000313" key="2">
    <source>
        <dbReference type="EMBL" id="PHV67898.1"/>
    </source>
</evidence>
<gene>
    <name evidence="2" type="ORF">CSW57_00955</name>
</gene>
<dbReference type="Proteomes" id="UP000225108">
    <property type="component" value="Unassembled WGS sequence"/>
</dbReference>
<proteinExistence type="predicted"/>
<evidence type="ECO:0000256" key="1">
    <source>
        <dbReference type="SAM" id="MobiDB-lite"/>
    </source>
</evidence>
<sequence>MPMVDKGRESTASDIPPSGADESAGGAVAEAVAAVHLDDHRFEIPSRLATEIFDQLDASIDTTRAVMLTLTDDACIMIAPDDPMVIFVQRDVVDTGA</sequence>
<reference evidence="2 3" key="1">
    <citation type="submission" date="2017-10" db="EMBL/GenBank/DDBJ databases">
        <title>The draft genome sequence of Williamsia sp. BULT 1.1 isolated from the semi-arid grassland soils from South Africa.</title>
        <authorList>
            <person name="Kabwe M.H."/>
            <person name="Govender N."/>
            <person name="Mutseka Lunga P."/>
            <person name="Vikram S."/>
            <person name="Makhalanyane T.P."/>
        </authorList>
    </citation>
    <scope>NUCLEOTIDE SEQUENCE [LARGE SCALE GENOMIC DNA]</scope>
    <source>
        <strain evidence="2 3">BULT 1.1</strain>
    </source>
</reference>
<protein>
    <submittedName>
        <fullName evidence="2">Uncharacterized protein</fullName>
    </submittedName>
</protein>
<dbReference type="AlphaFoldDB" id="A0A2G3PPW0"/>